<dbReference type="Gene3D" id="1.10.533.10">
    <property type="entry name" value="Death Domain, Fas"/>
    <property type="match status" value="2"/>
</dbReference>
<dbReference type="PROSITE" id="PS50017">
    <property type="entry name" value="DEATH_DOMAIN"/>
    <property type="match status" value="1"/>
</dbReference>
<proteinExistence type="predicted"/>
<evidence type="ECO:0000259" key="3">
    <source>
        <dbReference type="PROSITE" id="PS50168"/>
    </source>
</evidence>
<feature type="compositionally biased region" description="Basic and acidic residues" evidence="1">
    <location>
        <begin position="95"/>
        <end position="105"/>
    </location>
</feature>
<dbReference type="SUPFAM" id="SSF47986">
    <property type="entry name" value="DEATH domain"/>
    <property type="match status" value="2"/>
</dbReference>
<keyword evidence="5" id="KW-1185">Reference proteome</keyword>
<dbReference type="CDD" id="cd08336">
    <property type="entry name" value="DED_FADD"/>
    <property type="match status" value="1"/>
</dbReference>
<dbReference type="AlphaFoldDB" id="A0A851F792"/>
<comment type="caution">
    <text evidence="4">The sequence shown here is derived from an EMBL/GenBank/DDBJ whole genome shotgun (WGS) entry which is preliminary data.</text>
</comment>
<evidence type="ECO:0000313" key="4">
    <source>
        <dbReference type="EMBL" id="NWI88910.1"/>
    </source>
</evidence>
<feature type="region of interest" description="Disordered" evidence="1">
    <location>
        <begin position="82"/>
        <end position="105"/>
    </location>
</feature>
<sequence>LDPFLSLQHSIASGLSDAELGQMKFLCRDKVGKGKLESVRSALELLSILIEQQHITPGNLRFLRELLERLKRHDLVSQLNQFEEGGGGGAGPGAPDDHPDEREKSSDVICENIGKEWKKLMRELRMPDVLLDRIEADRRHSLYEQLVQGLREWQRWKGKDAKVDDLIKALRRCRLNLVADRVEE</sequence>
<dbReference type="GO" id="GO:0005123">
    <property type="term" value="F:death receptor binding"/>
    <property type="evidence" value="ECO:0007669"/>
    <property type="project" value="TreeGrafter"/>
</dbReference>
<dbReference type="InterPro" id="IPR001875">
    <property type="entry name" value="DED_dom"/>
</dbReference>
<feature type="non-terminal residue" evidence="4">
    <location>
        <position position="1"/>
    </location>
</feature>
<dbReference type="OrthoDB" id="100767at2759"/>
<dbReference type="PANTHER" id="PTHR15077">
    <property type="entry name" value="FAS-ASSOCIATING DEATH DOMAIN-CONTAINING PROTEIN FADD"/>
    <property type="match status" value="1"/>
</dbReference>
<feature type="domain" description="DED" evidence="3">
    <location>
        <begin position="3"/>
        <end position="81"/>
    </location>
</feature>
<dbReference type="Proteomes" id="UP000633448">
    <property type="component" value="Unassembled WGS sequence"/>
</dbReference>
<dbReference type="InterPro" id="IPR016729">
    <property type="entry name" value="FADD"/>
</dbReference>
<dbReference type="PROSITE" id="PS50168">
    <property type="entry name" value="DED"/>
    <property type="match status" value="1"/>
</dbReference>
<dbReference type="PANTHER" id="PTHR15077:SF10">
    <property type="entry name" value="FAS-ASSOCIATED DEATH DOMAIN PROTEIN"/>
    <property type="match status" value="1"/>
</dbReference>
<feature type="domain" description="Death" evidence="2">
    <location>
        <begin position="102"/>
        <end position="184"/>
    </location>
</feature>
<dbReference type="GO" id="GO:0089720">
    <property type="term" value="F:caspase binding"/>
    <property type="evidence" value="ECO:0007669"/>
    <property type="project" value="TreeGrafter"/>
</dbReference>
<evidence type="ECO:0000259" key="2">
    <source>
        <dbReference type="PROSITE" id="PS50017"/>
    </source>
</evidence>
<accession>A0A851F792</accession>
<organism evidence="4 5">
    <name type="scientific">Pitta sordida</name>
    <name type="common">Hooded pitta</name>
    <dbReference type="NCBI Taxonomy" id="9163"/>
    <lineage>
        <taxon>Eukaryota</taxon>
        <taxon>Metazoa</taxon>
        <taxon>Chordata</taxon>
        <taxon>Craniata</taxon>
        <taxon>Vertebrata</taxon>
        <taxon>Euteleostomi</taxon>
        <taxon>Archelosauria</taxon>
        <taxon>Archosauria</taxon>
        <taxon>Dinosauria</taxon>
        <taxon>Saurischia</taxon>
        <taxon>Theropoda</taxon>
        <taxon>Coelurosauria</taxon>
        <taxon>Aves</taxon>
        <taxon>Neognathae</taxon>
        <taxon>Neoaves</taxon>
        <taxon>Telluraves</taxon>
        <taxon>Australaves</taxon>
        <taxon>Passeriformes</taxon>
        <taxon>Pittidae</taxon>
        <taxon>Pitta</taxon>
    </lineage>
</organism>
<protein>
    <submittedName>
        <fullName evidence="4">FADD protein</fullName>
    </submittedName>
</protein>
<dbReference type="GO" id="GO:0045089">
    <property type="term" value="P:positive regulation of innate immune response"/>
    <property type="evidence" value="ECO:0007669"/>
    <property type="project" value="TreeGrafter"/>
</dbReference>
<dbReference type="GO" id="GO:0097191">
    <property type="term" value="P:extrinsic apoptotic signaling pathway"/>
    <property type="evidence" value="ECO:0007669"/>
    <property type="project" value="TreeGrafter"/>
</dbReference>
<dbReference type="FunFam" id="1.10.533.10:FF:000059">
    <property type="entry name" value="Fas-associated via death domain"/>
    <property type="match status" value="1"/>
</dbReference>
<dbReference type="GO" id="GO:0042981">
    <property type="term" value="P:regulation of apoptotic process"/>
    <property type="evidence" value="ECO:0007669"/>
    <property type="project" value="InterPro"/>
</dbReference>
<dbReference type="Pfam" id="PF01335">
    <property type="entry name" value="DED"/>
    <property type="match status" value="1"/>
</dbReference>
<dbReference type="Pfam" id="PF00531">
    <property type="entry name" value="Death"/>
    <property type="match status" value="1"/>
</dbReference>
<dbReference type="InterPro" id="IPR000488">
    <property type="entry name" value="Death_dom"/>
</dbReference>
<dbReference type="EMBL" id="WEKX01009935">
    <property type="protein sequence ID" value="NWI88910.1"/>
    <property type="molecule type" value="Genomic_DNA"/>
</dbReference>
<gene>
    <name evidence="4" type="primary">Fadd</name>
    <name evidence="4" type="ORF">PITSOR_R02165</name>
</gene>
<evidence type="ECO:0000256" key="1">
    <source>
        <dbReference type="SAM" id="MobiDB-lite"/>
    </source>
</evidence>
<name>A0A851F792_PITSO</name>
<dbReference type="GO" id="GO:0031265">
    <property type="term" value="C:CD95 death-inducing signaling complex"/>
    <property type="evidence" value="ECO:0007669"/>
    <property type="project" value="TreeGrafter"/>
</dbReference>
<reference evidence="4" key="1">
    <citation type="submission" date="2019-10" db="EMBL/GenBank/DDBJ databases">
        <title>Bird 10,000 Genomes (B10K) Project - Family phase.</title>
        <authorList>
            <person name="Zhang G."/>
        </authorList>
    </citation>
    <scope>NUCLEOTIDE SEQUENCE</scope>
    <source>
        <strain evidence="4">B10K-DU-002-53</strain>
        <tissue evidence="4">Muscle</tissue>
    </source>
</reference>
<dbReference type="SMART" id="SM00031">
    <property type="entry name" value="DED"/>
    <property type="match status" value="1"/>
</dbReference>
<dbReference type="SMART" id="SM00005">
    <property type="entry name" value="DEATH"/>
    <property type="match status" value="1"/>
</dbReference>
<evidence type="ECO:0000313" key="5">
    <source>
        <dbReference type="Proteomes" id="UP000633448"/>
    </source>
</evidence>
<feature type="non-terminal residue" evidence="4">
    <location>
        <position position="184"/>
    </location>
</feature>
<dbReference type="InterPro" id="IPR011029">
    <property type="entry name" value="DEATH-like_dom_sf"/>
</dbReference>